<comment type="caution">
    <text evidence="16">The sequence shown here is derived from an EMBL/GenBank/DDBJ whole genome shotgun (WGS) entry which is preliminary data.</text>
</comment>
<comment type="similarity">
    <text evidence="4">Belongs to the spire family.</text>
</comment>
<evidence type="ECO:0000256" key="8">
    <source>
        <dbReference type="ARBA" id="ARBA00022737"/>
    </source>
</evidence>
<keyword evidence="11" id="KW-0009">Actin-binding</keyword>
<keyword evidence="17" id="KW-1185">Reference proteome</keyword>
<dbReference type="GO" id="GO:0051639">
    <property type="term" value="P:actin filament network formation"/>
    <property type="evidence" value="ECO:0007669"/>
    <property type="project" value="TreeGrafter"/>
</dbReference>
<evidence type="ECO:0000256" key="2">
    <source>
        <dbReference type="ARBA" id="ARBA00004245"/>
    </source>
</evidence>
<evidence type="ECO:0000256" key="7">
    <source>
        <dbReference type="ARBA" id="ARBA00022490"/>
    </source>
</evidence>
<dbReference type="AlphaFoldDB" id="A0A8S4G6Y1"/>
<dbReference type="EMBL" id="CAJHNJ030000084">
    <property type="protein sequence ID" value="CAG9134728.1"/>
    <property type="molecule type" value="Genomic_DNA"/>
</dbReference>
<sequence length="156" mass="17670">MERCSGWERLHSERLANGGTMAARSYGWLLTADSHAAWSASGVRRGRGDTMLVVNLALVVYHALDYTHAEDEERLVSPDLERLITEMTACEGEDEEEGCELSEGSETSEGGRADTDDEGIERDSEPAPRRCRRRRRFMLRDVIEVSSFSHLLAWYF</sequence>
<dbReference type="Gene3D" id="1.10.510.10">
    <property type="entry name" value="Transferase(Phosphotransferase) domain 1"/>
    <property type="match status" value="1"/>
</dbReference>
<accession>A0A8S4G6Y1</accession>
<dbReference type="GO" id="GO:0048193">
    <property type="term" value="P:Golgi vesicle transport"/>
    <property type="evidence" value="ECO:0007669"/>
    <property type="project" value="TreeGrafter"/>
</dbReference>
<comment type="subcellular location">
    <subcellularLocation>
        <location evidence="3">Cell membrane</location>
        <topology evidence="3">Peripheral membrane protein</topology>
        <orientation evidence="3">Cytoplasmic side</orientation>
    </subcellularLocation>
    <subcellularLocation>
        <location evidence="2">Cytoplasm</location>
        <location evidence="2">Cytoskeleton</location>
    </subcellularLocation>
    <subcellularLocation>
        <location evidence="1">Cytoplasmic vesicle membrane</location>
        <topology evidence="1">Peripheral membrane protein</topology>
        <orientation evidence="1">Cytoplasmic side</orientation>
    </subcellularLocation>
</comment>
<evidence type="ECO:0000256" key="1">
    <source>
        <dbReference type="ARBA" id="ARBA00004180"/>
    </source>
</evidence>
<evidence type="ECO:0000256" key="6">
    <source>
        <dbReference type="ARBA" id="ARBA00022475"/>
    </source>
</evidence>
<dbReference type="GO" id="GO:0005938">
    <property type="term" value="C:cell cortex"/>
    <property type="evidence" value="ECO:0007669"/>
    <property type="project" value="TreeGrafter"/>
</dbReference>
<keyword evidence="6" id="KW-1003">Cell membrane</keyword>
<evidence type="ECO:0000256" key="5">
    <source>
        <dbReference type="ARBA" id="ARBA00022448"/>
    </source>
</evidence>
<dbReference type="GO" id="GO:0003779">
    <property type="term" value="F:actin binding"/>
    <property type="evidence" value="ECO:0007669"/>
    <property type="project" value="UniProtKB-KW"/>
</dbReference>
<dbReference type="GO" id="GO:0045010">
    <property type="term" value="P:actin nucleation"/>
    <property type="evidence" value="ECO:0007669"/>
    <property type="project" value="InterPro"/>
</dbReference>
<evidence type="ECO:0000256" key="4">
    <source>
        <dbReference type="ARBA" id="ARBA00010956"/>
    </source>
</evidence>
<keyword evidence="9" id="KW-0653">Protein transport</keyword>
<gene>
    <name evidence="16" type="ORF">PLXY2_LOCUS12973</name>
</gene>
<evidence type="ECO:0000313" key="16">
    <source>
        <dbReference type="EMBL" id="CAG9134728.1"/>
    </source>
</evidence>
<evidence type="ECO:0000313" key="17">
    <source>
        <dbReference type="Proteomes" id="UP000653454"/>
    </source>
</evidence>
<dbReference type="GO" id="GO:0008017">
    <property type="term" value="F:microtubule binding"/>
    <property type="evidence" value="ECO:0007669"/>
    <property type="project" value="TreeGrafter"/>
</dbReference>
<feature type="domain" description="KIND" evidence="15">
    <location>
        <begin position="48"/>
        <end position="144"/>
    </location>
</feature>
<evidence type="ECO:0000259" key="15">
    <source>
        <dbReference type="Pfam" id="PF16474"/>
    </source>
</evidence>
<keyword evidence="13" id="KW-0968">Cytoplasmic vesicle</keyword>
<name>A0A8S4G6Y1_PLUXY</name>
<feature type="compositionally biased region" description="Acidic residues" evidence="14">
    <location>
        <begin position="91"/>
        <end position="100"/>
    </location>
</feature>
<dbReference type="GO" id="GO:0030659">
    <property type="term" value="C:cytoplasmic vesicle membrane"/>
    <property type="evidence" value="ECO:0007669"/>
    <property type="project" value="UniProtKB-SubCell"/>
</dbReference>
<evidence type="ECO:0000256" key="14">
    <source>
        <dbReference type="SAM" id="MobiDB-lite"/>
    </source>
</evidence>
<dbReference type="GO" id="GO:0005856">
    <property type="term" value="C:cytoskeleton"/>
    <property type="evidence" value="ECO:0007669"/>
    <property type="project" value="UniProtKB-SubCell"/>
</dbReference>
<keyword evidence="10" id="KW-0472">Membrane</keyword>
<keyword evidence="7" id="KW-0963">Cytoplasm</keyword>
<dbReference type="PANTHER" id="PTHR21345:SF3">
    <property type="entry name" value="PROTEIN SPIRE"/>
    <property type="match status" value="1"/>
</dbReference>
<protein>
    <submittedName>
        <fullName evidence="16">(diamondback moth) hypothetical protein</fullName>
    </submittedName>
</protein>
<evidence type="ECO:0000256" key="9">
    <source>
        <dbReference type="ARBA" id="ARBA00022927"/>
    </source>
</evidence>
<dbReference type="Pfam" id="PF16474">
    <property type="entry name" value="KIND"/>
    <property type="match status" value="1"/>
</dbReference>
<proteinExistence type="inferred from homology"/>
<dbReference type="GO" id="GO:0030041">
    <property type="term" value="P:actin filament polymerization"/>
    <property type="evidence" value="ECO:0007669"/>
    <property type="project" value="TreeGrafter"/>
</dbReference>
<dbReference type="GO" id="GO:0015031">
    <property type="term" value="P:protein transport"/>
    <property type="evidence" value="ECO:0007669"/>
    <property type="project" value="UniProtKB-KW"/>
</dbReference>
<dbReference type="InterPro" id="IPR011019">
    <property type="entry name" value="KIND_dom"/>
</dbReference>
<dbReference type="GO" id="GO:0040038">
    <property type="term" value="P:polar body extrusion after meiotic divisions"/>
    <property type="evidence" value="ECO:0007669"/>
    <property type="project" value="TreeGrafter"/>
</dbReference>
<evidence type="ECO:0000256" key="13">
    <source>
        <dbReference type="ARBA" id="ARBA00023329"/>
    </source>
</evidence>
<reference evidence="16" key="1">
    <citation type="submission" date="2020-11" db="EMBL/GenBank/DDBJ databases">
        <authorList>
            <person name="Whiteford S."/>
        </authorList>
    </citation>
    <scope>NUCLEOTIDE SEQUENCE</scope>
</reference>
<dbReference type="GO" id="GO:0036089">
    <property type="term" value="P:cleavage furrow formation"/>
    <property type="evidence" value="ECO:0007669"/>
    <property type="project" value="TreeGrafter"/>
</dbReference>
<keyword evidence="12" id="KW-0206">Cytoskeleton</keyword>
<dbReference type="GO" id="GO:0005886">
    <property type="term" value="C:plasma membrane"/>
    <property type="evidence" value="ECO:0007669"/>
    <property type="project" value="UniProtKB-SubCell"/>
</dbReference>
<dbReference type="Proteomes" id="UP000653454">
    <property type="component" value="Unassembled WGS sequence"/>
</dbReference>
<dbReference type="InterPro" id="IPR029901">
    <property type="entry name" value="Spire"/>
</dbReference>
<evidence type="ECO:0000256" key="10">
    <source>
        <dbReference type="ARBA" id="ARBA00023136"/>
    </source>
</evidence>
<keyword evidence="5" id="KW-0813">Transport</keyword>
<keyword evidence="8" id="KW-0677">Repeat</keyword>
<feature type="region of interest" description="Disordered" evidence="14">
    <location>
        <begin position="89"/>
        <end position="128"/>
    </location>
</feature>
<dbReference type="GO" id="GO:0051295">
    <property type="term" value="P:establishment of meiotic spindle localization"/>
    <property type="evidence" value="ECO:0007669"/>
    <property type="project" value="TreeGrafter"/>
</dbReference>
<evidence type="ECO:0000256" key="3">
    <source>
        <dbReference type="ARBA" id="ARBA00004413"/>
    </source>
</evidence>
<organism evidence="16 17">
    <name type="scientific">Plutella xylostella</name>
    <name type="common">Diamondback moth</name>
    <name type="synonym">Plutella maculipennis</name>
    <dbReference type="NCBI Taxonomy" id="51655"/>
    <lineage>
        <taxon>Eukaryota</taxon>
        <taxon>Metazoa</taxon>
        <taxon>Ecdysozoa</taxon>
        <taxon>Arthropoda</taxon>
        <taxon>Hexapoda</taxon>
        <taxon>Insecta</taxon>
        <taxon>Pterygota</taxon>
        <taxon>Neoptera</taxon>
        <taxon>Endopterygota</taxon>
        <taxon>Lepidoptera</taxon>
        <taxon>Glossata</taxon>
        <taxon>Ditrysia</taxon>
        <taxon>Yponomeutoidea</taxon>
        <taxon>Plutellidae</taxon>
        <taxon>Plutella</taxon>
    </lineage>
</organism>
<evidence type="ECO:0000256" key="11">
    <source>
        <dbReference type="ARBA" id="ARBA00023203"/>
    </source>
</evidence>
<dbReference type="PANTHER" id="PTHR21345">
    <property type="entry name" value="SPIRE"/>
    <property type="match status" value="1"/>
</dbReference>
<evidence type="ECO:0000256" key="12">
    <source>
        <dbReference type="ARBA" id="ARBA00023212"/>
    </source>
</evidence>